<evidence type="ECO:0000256" key="1">
    <source>
        <dbReference type="ARBA" id="ARBA00004300"/>
    </source>
</evidence>
<keyword evidence="2" id="KW-0963">Cytoplasm</keyword>
<dbReference type="InterPro" id="IPR038558">
    <property type="entry name" value="SAS-6_N_sf"/>
</dbReference>
<keyword evidence="7" id="KW-1185">Reference proteome</keyword>
<feature type="domain" description="Spindle assembly abnormal protein 6 N-terminal" evidence="6">
    <location>
        <begin position="22"/>
        <end position="151"/>
    </location>
</feature>
<proteinExistence type="predicted"/>
<evidence type="ECO:0000256" key="3">
    <source>
        <dbReference type="ARBA" id="ARBA00023054"/>
    </source>
</evidence>
<evidence type="ECO:0000256" key="5">
    <source>
        <dbReference type="ARBA" id="ARBA00023306"/>
    </source>
</evidence>
<dbReference type="Gene3D" id="2.170.210.20">
    <property type="entry name" value="Spindle assembly abnormal protein 6, N-terminal domain"/>
    <property type="match status" value="1"/>
</dbReference>
<dbReference type="Pfam" id="PF16531">
    <property type="entry name" value="SAS-6_N"/>
    <property type="match status" value="1"/>
</dbReference>
<name>A0A979FXN3_HYAAZ</name>
<dbReference type="OrthoDB" id="6398078at2759"/>
<dbReference type="RefSeq" id="XP_047741272.1">
    <property type="nucleotide sequence ID" value="XM_047885316.1"/>
</dbReference>
<dbReference type="KEGG" id="hazt:125179446"/>
<sequence length="180" mass="18987">MELCCLDLTVQLLPGQIDAGDSVAQNRKLTFTITLTIAPNLPQTLCVRITDADDPQVLLTSCVSAADYPGLKAAQGLLVDFQSFPQHLIQLLQSCQQQHGQLQPRMGVVLSGCGAVPGLLGETAGPPSQSGGVVMQVVEHNSFRRLCHLAMAVAPAATATKLRHLADCLSQLQVCGMCGV</sequence>
<dbReference type="PANTHER" id="PTHR44281">
    <property type="entry name" value="SPINDLE ASSEMBLY ABNORMAL PROTEIN 6 HOMOLOG"/>
    <property type="match status" value="1"/>
</dbReference>
<gene>
    <name evidence="8" type="primary">LOC125179446</name>
</gene>
<keyword evidence="4" id="KW-0206">Cytoskeleton</keyword>
<evidence type="ECO:0000313" key="7">
    <source>
        <dbReference type="Proteomes" id="UP000694843"/>
    </source>
</evidence>
<dbReference type="PANTHER" id="PTHR44281:SF2">
    <property type="entry name" value="SPINDLE ASSEMBLY ABNORMAL PROTEIN 6 HOMOLOG"/>
    <property type="match status" value="1"/>
</dbReference>
<keyword evidence="3" id="KW-0175">Coiled coil</keyword>
<dbReference type="Proteomes" id="UP000694843">
    <property type="component" value="Unplaced"/>
</dbReference>
<dbReference type="InterPro" id="IPR032396">
    <property type="entry name" value="SAS-6_N"/>
</dbReference>
<organism evidence="7 8">
    <name type="scientific">Hyalella azteca</name>
    <name type="common">Amphipod</name>
    <dbReference type="NCBI Taxonomy" id="294128"/>
    <lineage>
        <taxon>Eukaryota</taxon>
        <taxon>Metazoa</taxon>
        <taxon>Ecdysozoa</taxon>
        <taxon>Arthropoda</taxon>
        <taxon>Crustacea</taxon>
        <taxon>Multicrustacea</taxon>
        <taxon>Malacostraca</taxon>
        <taxon>Eumalacostraca</taxon>
        <taxon>Peracarida</taxon>
        <taxon>Amphipoda</taxon>
        <taxon>Senticaudata</taxon>
        <taxon>Talitrida</taxon>
        <taxon>Talitroidea</taxon>
        <taxon>Hyalellidae</taxon>
        <taxon>Hyalella</taxon>
    </lineage>
</organism>
<comment type="subcellular location">
    <subcellularLocation>
        <location evidence="1">Cytoplasm</location>
        <location evidence="1">Cytoskeleton</location>
        <location evidence="1">Microtubule organizing center</location>
        <location evidence="1">Centrosome</location>
    </subcellularLocation>
</comment>
<keyword evidence="5" id="KW-0131">Cell cycle</keyword>
<dbReference type="CDD" id="cd10142">
    <property type="entry name" value="HD_SAS6_N"/>
    <property type="match status" value="1"/>
</dbReference>
<accession>A0A979FXN3</accession>
<dbReference type="AlphaFoldDB" id="A0A979FXN3"/>
<evidence type="ECO:0000259" key="6">
    <source>
        <dbReference type="Pfam" id="PF16531"/>
    </source>
</evidence>
<evidence type="ECO:0000256" key="4">
    <source>
        <dbReference type="ARBA" id="ARBA00023212"/>
    </source>
</evidence>
<evidence type="ECO:0000256" key="2">
    <source>
        <dbReference type="ARBA" id="ARBA00022490"/>
    </source>
</evidence>
<reference evidence="8" key="1">
    <citation type="submission" date="2025-08" db="UniProtKB">
        <authorList>
            <consortium name="RefSeq"/>
        </authorList>
    </citation>
    <scope>IDENTIFICATION</scope>
    <source>
        <tissue evidence="8">Whole organism</tissue>
    </source>
</reference>
<evidence type="ECO:0000313" key="8">
    <source>
        <dbReference type="RefSeq" id="XP_047741272.1"/>
    </source>
</evidence>
<protein>
    <submittedName>
        <fullName evidence="8">Spindle assembly abnormal protein 6 homolog</fullName>
    </submittedName>
</protein>
<dbReference type="GeneID" id="125179446"/>
<dbReference type="GO" id="GO:0005813">
    <property type="term" value="C:centrosome"/>
    <property type="evidence" value="ECO:0007669"/>
    <property type="project" value="UniProtKB-SubCell"/>
</dbReference>